<gene>
    <name evidence="6" type="ORF">K1W69_22830</name>
</gene>
<dbReference type="InterPro" id="IPR017871">
    <property type="entry name" value="ABC_transporter-like_CS"/>
</dbReference>
<dbReference type="Proteomes" id="UP001196509">
    <property type="component" value="Unassembled WGS sequence"/>
</dbReference>
<reference evidence="6" key="1">
    <citation type="submission" date="2021-08" db="EMBL/GenBank/DDBJ databases">
        <title>Hoeflea bacterium WL0058 sp. nov., isolated from the sediment.</title>
        <authorList>
            <person name="Wang L."/>
            <person name="Zhang D."/>
        </authorList>
    </citation>
    <scope>NUCLEOTIDE SEQUENCE</scope>
    <source>
        <strain evidence="6">WL0058</strain>
    </source>
</reference>
<dbReference type="SMART" id="SM00382">
    <property type="entry name" value="AAA"/>
    <property type="match status" value="1"/>
</dbReference>
<dbReference type="InterPro" id="IPR008995">
    <property type="entry name" value="Mo/tungstate-bd_C_term_dom"/>
</dbReference>
<dbReference type="InterPro" id="IPR013611">
    <property type="entry name" value="Transp-assoc_OB_typ2"/>
</dbReference>
<evidence type="ECO:0000256" key="2">
    <source>
        <dbReference type="ARBA" id="ARBA00022448"/>
    </source>
</evidence>
<evidence type="ECO:0000313" key="6">
    <source>
        <dbReference type="EMBL" id="MBW8640049.1"/>
    </source>
</evidence>
<keyword evidence="7" id="KW-1185">Reference proteome</keyword>
<keyword evidence="3" id="KW-0547">Nucleotide-binding</keyword>
<dbReference type="PANTHER" id="PTHR42781:SF4">
    <property type="entry name" value="SPERMIDINE_PUTRESCINE IMPORT ATP-BINDING PROTEIN POTA"/>
    <property type="match status" value="1"/>
</dbReference>
<evidence type="ECO:0000256" key="3">
    <source>
        <dbReference type="ARBA" id="ARBA00022741"/>
    </source>
</evidence>
<evidence type="ECO:0000256" key="4">
    <source>
        <dbReference type="ARBA" id="ARBA00022840"/>
    </source>
</evidence>
<dbReference type="GO" id="GO:0043190">
    <property type="term" value="C:ATP-binding cassette (ABC) transporter complex"/>
    <property type="evidence" value="ECO:0007669"/>
    <property type="project" value="InterPro"/>
</dbReference>
<dbReference type="GO" id="GO:0016887">
    <property type="term" value="F:ATP hydrolysis activity"/>
    <property type="evidence" value="ECO:0007669"/>
    <property type="project" value="InterPro"/>
</dbReference>
<dbReference type="GO" id="GO:0015697">
    <property type="term" value="P:quaternary ammonium group transport"/>
    <property type="evidence" value="ECO:0007669"/>
    <property type="project" value="UniProtKB-ARBA"/>
</dbReference>
<dbReference type="PANTHER" id="PTHR42781">
    <property type="entry name" value="SPERMIDINE/PUTRESCINE IMPORT ATP-BINDING PROTEIN POTA"/>
    <property type="match status" value="1"/>
</dbReference>
<dbReference type="Gene3D" id="3.40.50.300">
    <property type="entry name" value="P-loop containing nucleotide triphosphate hydrolases"/>
    <property type="match status" value="1"/>
</dbReference>
<dbReference type="GO" id="GO:0005524">
    <property type="term" value="F:ATP binding"/>
    <property type="evidence" value="ECO:0007669"/>
    <property type="project" value="UniProtKB-KW"/>
</dbReference>
<dbReference type="Pfam" id="PF00005">
    <property type="entry name" value="ABC_tran"/>
    <property type="match status" value="1"/>
</dbReference>
<accession>A0AAE2ZQ98</accession>
<dbReference type="PROSITE" id="PS00211">
    <property type="entry name" value="ABC_TRANSPORTER_1"/>
    <property type="match status" value="1"/>
</dbReference>
<dbReference type="SUPFAM" id="SSF50331">
    <property type="entry name" value="MOP-like"/>
    <property type="match status" value="1"/>
</dbReference>
<dbReference type="RefSeq" id="WP_220230769.1">
    <property type="nucleotide sequence ID" value="NZ_JAICBX010000005.1"/>
</dbReference>
<organism evidence="6 7">
    <name type="scientific">Flavimaribacter sediminis</name>
    <dbReference type="NCBI Taxonomy" id="2865987"/>
    <lineage>
        <taxon>Bacteria</taxon>
        <taxon>Pseudomonadati</taxon>
        <taxon>Pseudomonadota</taxon>
        <taxon>Alphaproteobacteria</taxon>
        <taxon>Hyphomicrobiales</taxon>
        <taxon>Rhizobiaceae</taxon>
        <taxon>Flavimaribacter</taxon>
    </lineage>
</organism>
<dbReference type="InterPro" id="IPR027417">
    <property type="entry name" value="P-loop_NTPase"/>
</dbReference>
<dbReference type="AlphaFoldDB" id="A0AAE2ZQ98"/>
<dbReference type="InterPro" id="IPR003439">
    <property type="entry name" value="ABC_transporter-like_ATP-bd"/>
</dbReference>
<protein>
    <submittedName>
        <fullName evidence="6">ABC transporter ATP-binding protein</fullName>
    </submittedName>
</protein>
<name>A0AAE2ZQ98_9HYPH</name>
<comment type="similarity">
    <text evidence="1">Belongs to the ABC transporter superfamily.</text>
</comment>
<comment type="caution">
    <text evidence="6">The sequence shown here is derived from an EMBL/GenBank/DDBJ whole genome shotgun (WGS) entry which is preliminary data.</text>
</comment>
<proteinExistence type="inferred from homology"/>
<dbReference type="EMBL" id="JAICBX010000005">
    <property type="protein sequence ID" value="MBW8640049.1"/>
    <property type="molecule type" value="Genomic_DNA"/>
</dbReference>
<dbReference type="PROSITE" id="PS50893">
    <property type="entry name" value="ABC_TRANSPORTER_2"/>
    <property type="match status" value="1"/>
</dbReference>
<feature type="domain" description="ABC transporter" evidence="5">
    <location>
        <begin position="4"/>
        <end position="234"/>
    </location>
</feature>
<evidence type="ECO:0000259" key="5">
    <source>
        <dbReference type="PROSITE" id="PS50893"/>
    </source>
</evidence>
<keyword evidence="4 6" id="KW-0067">ATP-binding</keyword>
<dbReference type="InterPro" id="IPR050093">
    <property type="entry name" value="ABC_SmlMolc_Importer"/>
</dbReference>
<dbReference type="GO" id="GO:0022857">
    <property type="term" value="F:transmembrane transporter activity"/>
    <property type="evidence" value="ECO:0007669"/>
    <property type="project" value="InterPro"/>
</dbReference>
<dbReference type="FunFam" id="3.40.50.300:FF:000425">
    <property type="entry name" value="Probable ABC transporter, ATP-binding subunit"/>
    <property type="match status" value="1"/>
</dbReference>
<dbReference type="Pfam" id="PF08402">
    <property type="entry name" value="TOBE_2"/>
    <property type="match status" value="1"/>
</dbReference>
<keyword evidence="2" id="KW-0813">Transport</keyword>
<evidence type="ECO:0000256" key="1">
    <source>
        <dbReference type="ARBA" id="ARBA00005417"/>
    </source>
</evidence>
<dbReference type="SUPFAM" id="SSF52540">
    <property type="entry name" value="P-loop containing nucleoside triphosphate hydrolases"/>
    <property type="match status" value="1"/>
</dbReference>
<evidence type="ECO:0000313" key="7">
    <source>
        <dbReference type="Proteomes" id="UP001196509"/>
    </source>
</evidence>
<dbReference type="InterPro" id="IPR003593">
    <property type="entry name" value="AAA+_ATPase"/>
</dbReference>
<sequence>MSALGLEVISKRFGAFTALDHIDLDVGSGELVALLGPSGCGKTTLLRLIAGLDAPSSGTIRFDGRDMADVAVRKRGVGMVSQHYALFPHMSVADNIAFGLKARKLAREDIKKRVREILQIVQLDSFRDRFPAQLSGGQMQRVAIARTLVTEPRILLMDEPFASLDAALRIDMRRFVRTLQQRYGITTVFVTHDQDEALEIADRVAILLDGKLRQFDTPDVVYHRPADTEVARFLKATNIFAGTVSPEGRLVMPWGELELSRDIAVEPGKRVTAMIRDEALALFPSDHPDQSNLLPVVVSRVDFHGATVSYVVEAGDMQFTVEEHSTRRLEPGAALHLSAPARHLWLFPSERGGASAFRPLKEKIE</sequence>